<protein>
    <submittedName>
        <fullName evidence="2">ROK family protein</fullName>
    </submittedName>
</protein>
<comment type="caution">
    <text evidence="2">The sequence shown here is derived from an EMBL/GenBank/DDBJ whole genome shotgun (WGS) entry which is preliminary data.</text>
</comment>
<dbReference type="InterPro" id="IPR043129">
    <property type="entry name" value="ATPase_NBD"/>
</dbReference>
<organism evidence="2 3">
    <name type="scientific">Kribbella alba</name>
    <dbReference type="NCBI Taxonomy" id="190197"/>
    <lineage>
        <taxon>Bacteria</taxon>
        <taxon>Bacillati</taxon>
        <taxon>Actinomycetota</taxon>
        <taxon>Actinomycetes</taxon>
        <taxon>Propionibacteriales</taxon>
        <taxon>Kribbellaceae</taxon>
        <taxon>Kribbella</taxon>
    </lineage>
</organism>
<sequence>MTQTPPLDQPRHVVAIDVGGTKIDVALADDAGRILDRTRLQTRAEAGPDQAIERVLSAVKLLTELSDRRYGVPVAGHAAVCPGVIRPDGILLAPNLPGWERLALAGRLEDGLGVPFVPVANDVRAGAFAELRFGALQGVDPGLYVSLGTGVAAAVTTAGGVIAGAHQAAGEIGYFAVEPSLPADIAAGRAPLEEIVGGKALGERASTALGAPVTTAELFARTDEPARRLVGEALDALGTAIANVAILLDPERVVIGGGLMASADTILPVIGARLTRAVPFPPELEPARFTQDASLHGAVALALHELGLPAGVAEVIPAH</sequence>
<dbReference type="EMBL" id="BAAANE010000003">
    <property type="protein sequence ID" value="GAA1624638.1"/>
    <property type="molecule type" value="Genomic_DNA"/>
</dbReference>
<proteinExistence type="inferred from homology"/>
<evidence type="ECO:0000313" key="3">
    <source>
        <dbReference type="Proteomes" id="UP001501319"/>
    </source>
</evidence>
<evidence type="ECO:0000256" key="1">
    <source>
        <dbReference type="ARBA" id="ARBA00006479"/>
    </source>
</evidence>
<dbReference type="PANTHER" id="PTHR18964">
    <property type="entry name" value="ROK (REPRESSOR, ORF, KINASE) FAMILY"/>
    <property type="match status" value="1"/>
</dbReference>
<dbReference type="Proteomes" id="UP001501319">
    <property type="component" value="Unassembled WGS sequence"/>
</dbReference>
<dbReference type="RefSeq" id="WP_344109295.1">
    <property type="nucleotide sequence ID" value="NZ_BAAANE010000003.1"/>
</dbReference>
<dbReference type="InterPro" id="IPR000600">
    <property type="entry name" value="ROK"/>
</dbReference>
<evidence type="ECO:0000313" key="2">
    <source>
        <dbReference type="EMBL" id="GAA1624638.1"/>
    </source>
</evidence>
<dbReference type="Pfam" id="PF00480">
    <property type="entry name" value="ROK"/>
    <property type="match status" value="1"/>
</dbReference>
<dbReference type="PANTHER" id="PTHR18964:SF149">
    <property type="entry name" value="BIFUNCTIONAL UDP-N-ACETYLGLUCOSAMINE 2-EPIMERASE_N-ACETYLMANNOSAMINE KINASE"/>
    <property type="match status" value="1"/>
</dbReference>
<dbReference type="Gene3D" id="3.30.420.40">
    <property type="match status" value="2"/>
</dbReference>
<keyword evidence="3" id="KW-1185">Reference proteome</keyword>
<accession>A0ABP4QXS8</accession>
<gene>
    <name evidence="2" type="ORF">GCM10009744_10240</name>
</gene>
<reference evidence="3" key="1">
    <citation type="journal article" date="2019" name="Int. J. Syst. Evol. Microbiol.">
        <title>The Global Catalogue of Microorganisms (GCM) 10K type strain sequencing project: providing services to taxonomists for standard genome sequencing and annotation.</title>
        <authorList>
            <consortium name="The Broad Institute Genomics Platform"/>
            <consortium name="The Broad Institute Genome Sequencing Center for Infectious Disease"/>
            <person name="Wu L."/>
            <person name="Ma J."/>
        </authorList>
    </citation>
    <scope>NUCLEOTIDE SEQUENCE [LARGE SCALE GENOMIC DNA]</scope>
    <source>
        <strain evidence="3">JCM 14306</strain>
    </source>
</reference>
<dbReference type="SUPFAM" id="SSF53067">
    <property type="entry name" value="Actin-like ATPase domain"/>
    <property type="match status" value="1"/>
</dbReference>
<name>A0ABP4QXS8_9ACTN</name>
<comment type="similarity">
    <text evidence="1">Belongs to the ROK (NagC/XylR) family.</text>
</comment>